<evidence type="ECO:0000313" key="2">
    <source>
        <dbReference type="Proteomes" id="UP000323502"/>
    </source>
</evidence>
<accession>A0A1G7QEX8</accession>
<dbReference type="SUPFAM" id="SSF48576">
    <property type="entry name" value="Terpenoid synthases"/>
    <property type="match status" value="1"/>
</dbReference>
<sequence>MVMQVVNSMVAPESAPDPRAAERTLVLSYAPVDARGAVEALFALDDTLAAILRTTTEPMIGQMRLTWWHEALSALGNASPPAHPLLRALAGTDVPGAELAGMIDGWDVLLEEPLDGDAMLRHAQARGGGLFRLVADLSGFADARVAQWGEGWALADLSRHLSDAQQAERARKEAGARLDDRFAPSVAAQGRVLGALVTAARMDLGGRAAGSPGRVARLAWHRLTGR</sequence>
<dbReference type="InterPro" id="IPR008949">
    <property type="entry name" value="Isoprenoid_synthase_dom_sf"/>
</dbReference>
<dbReference type="Pfam" id="PF00494">
    <property type="entry name" value="SQS_PSY"/>
    <property type="match status" value="1"/>
</dbReference>
<organism evidence="1 2">
    <name type="scientific">Sphingomonas carotinifaciens</name>
    <dbReference type="NCBI Taxonomy" id="1166323"/>
    <lineage>
        <taxon>Bacteria</taxon>
        <taxon>Pseudomonadati</taxon>
        <taxon>Pseudomonadota</taxon>
        <taxon>Alphaproteobacteria</taxon>
        <taxon>Sphingomonadales</taxon>
        <taxon>Sphingomonadaceae</taxon>
        <taxon>Sphingomonas</taxon>
    </lineage>
</organism>
<proteinExistence type="predicted"/>
<dbReference type="EMBL" id="FNBI01000008">
    <property type="protein sequence ID" value="SDF97005.1"/>
    <property type="molecule type" value="Genomic_DNA"/>
</dbReference>
<protein>
    <submittedName>
        <fullName evidence="1">Phytoene synthase</fullName>
    </submittedName>
</protein>
<keyword evidence="2" id="KW-1185">Reference proteome</keyword>
<name>A0A1G7QEX8_9SPHN</name>
<dbReference type="AlphaFoldDB" id="A0A1G7QEX8"/>
<evidence type="ECO:0000313" key="1">
    <source>
        <dbReference type="EMBL" id="SDF97005.1"/>
    </source>
</evidence>
<gene>
    <name evidence="1" type="ORF">SAMN05216557_10883</name>
</gene>
<reference evidence="1 2" key="1">
    <citation type="submission" date="2016-10" db="EMBL/GenBank/DDBJ databases">
        <authorList>
            <person name="Varghese N."/>
            <person name="Submissions S."/>
        </authorList>
    </citation>
    <scope>NUCLEOTIDE SEQUENCE [LARGE SCALE GENOMIC DNA]</scope>
    <source>
        <strain evidence="1 2">S7-754</strain>
    </source>
</reference>
<dbReference type="RefSeq" id="WP_260173217.1">
    <property type="nucleotide sequence ID" value="NZ_JACIEY010000010.1"/>
</dbReference>
<dbReference type="Proteomes" id="UP000323502">
    <property type="component" value="Unassembled WGS sequence"/>
</dbReference>
<dbReference type="InterPro" id="IPR002060">
    <property type="entry name" value="Squ/phyt_synthse"/>
</dbReference>